<feature type="domain" description="HTH luxR-type" evidence="4">
    <location>
        <begin position="844"/>
        <end position="909"/>
    </location>
</feature>
<dbReference type="SMART" id="SM00421">
    <property type="entry name" value="HTH_LUXR"/>
    <property type="match status" value="1"/>
</dbReference>
<evidence type="ECO:0000256" key="1">
    <source>
        <dbReference type="ARBA" id="ARBA00023015"/>
    </source>
</evidence>
<dbReference type="InterPro" id="IPR027417">
    <property type="entry name" value="P-loop_NTPase"/>
</dbReference>
<reference evidence="5" key="1">
    <citation type="journal article" date="2014" name="Int. J. Syst. Evol. Microbiol.">
        <title>Complete genome sequence of Corynebacterium casei LMG S-19264T (=DSM 44701T), isolated from a smear-ripened cheese.</title>
        <authorList>
            <consortium name="US DOE Joint Genome Institute (JGI-PGF)"/>
            <person name="Walter F."/>
            <person name="Albersmeier A."/>
            <person name="Kalinowski J."/>
            <person name="Ruckert C."/>
        </authorList>
    </citation>
    <scope>NUCLEOTIDE SEQUENCE</scope>
    <source>
        <strain evidence="5">KCTC 42590</strain>
    </source>
</reference>
<dbReference type="Gene3D" id="3.40.50.300">
    <property type="entry name" value="P-loop containing nucleotide triphosphate hydrolases"/>
    <property type="match status" value="1"/>
</dbReference>
<dbReference type="InterPro" id="IPR000792">
    <property type="entry name" value="Tscrpt_reg_LuxR_C"/>
</dbReference>
<dbReference type="GO" id="GO:0006355">
    <property type="term" value="P:regulation of DNA-templated transcription"/>
    <property type="evidence" value="ECO:0007669"/>
    <property type="project" value="InterPro"/>
</dbReference>
<gene>
    <name evidence="5" type="primary">acoK</name>
    <name evidence="5" type="ORF">GCM10017044_04610</name>
</gene>
<evidence type="ECO:0000313" key="6">
    <source>
        <dbReference type="Proteomes" id="UP000630923"/>
    </source>
</evidence>
<dbReference type="Pfam" id="PF25873">
    <property type="entry name" value="WHD_MalT"/>
    <property type="match status" value="1"/>
</dbReference>
<dbReference type="GO" id="GO:0003677">
    <property type="term" value="F:DNA binding"/>
    <property type="evidence" value="ECO:0007669"/>
    <property type="project" value="UniProtKB-KW"/>
</dbReference>
<reference evidence="5" key="2">
    <citation type="submission" date="2020-09" db="EMBL/GenBank/DDBJ databases">
        <authorList>
            <person name="Sun Q."/>
            <person name="Kim S."/>
        </authorList>
    </citation>
    <scope>NUCLEOTIDE SEQUENCE</scope>
    <source>
        <strain evidence="5">KCTC 42590</strain>
    </source>
</reference>
<dbReference type="EMBL" id="BNCI01000001">
    <property type="protein sequence ID" value="GHF13610.1"/>
    <property type="molecule type" value="Genomic_DNA"/>
</dbReference>
<sequence>MSMTGPQSPTDRKDVSDSRAVEIAPWLLKAKVSPPKYKSLAFFRPMLLAQLDEIYQKPVTLVEAPAGFGKSTLLAYWAAQAREKGYKTAWVSTEEADDPENYIAYMAFAFHVAGLDMSAHGLLSPQFKGDNQVNYELNAFIGGIERSETPSILILDDFERAPAEIVDRVVARLLDNLPDNLHLIIACRQNPGLSLSRQEIGGDLKRINAETLRMGPDEVQKFFGDTLGDDEAQSITDRTAGWPVVIQLLKSISTDSPSERQKQLDRFTGASDQAAAYFSEQLFDRLGQEERAFLEDISILERVSPEAGNYLRQREDTHALMASLSALDSLFPEVEAGAQERRLHPLLREYLQKSLATTNLSRFNDLHIRAASWYFDRSEINRAIDHARRAGDEQLAGDFVERVKGLQIWINEGMDRLEGLMAKLSPDILDTYPRLILARAIIEMKKGHIRAARHFQEKASIVSRGFTQDRSGGSGKMLLTDRYLTETLLLGYSCLPFHQHLSHTSVKVVLENAGEDHTIRGYIITIDCLSMQQIGQFELSKQASIQAIKEYQLAQSFYGELFIYIHTGMVALAEGNLAEVKKKYAKATSMARDNFPADVGLACILDAIWAEYHLEIGDLAAARRHLQRVPATLENREAWFDIYMASYRTVVATKVASGDTDGLDRFFQAVLDHTRREDLELLEQYVQALRVSAYLDLGQLDRALDIYRDWGADHTIKSLVWREQETLAVAHARILVKQGRNQVSRDVLDTFITAAQKQGNVRNYVVGLCWRLRLFAASEPIEDVIRDLTAVTERVPCPSQYQIATILGRRADSLCAALSAAGDRSDVQPLLTYLQEIEGNYASAGDSPVQFSPREQEVLAQLVTGLSDKEIARVLDVTPHAVRYHLKNIYAKTGARNRMEAAGHYTRHRHQDD</sequence>
<dbReference type="Pfam" id="PF17874">
    <property type="entry name" value="TPR_MalT"/>
    <property type="match status" value="1"/>
</dbReference>
<dbReference type="CDD" id="cd06170">
    <property type="entry name" value="LuxR_C_like"/>
    <property type="match status" value="1"/>
</dbReference>
<dbReference type="Gene3D" id="1.25.40.10">
    <property type="entry name" value="Tetratricopeptide repeat domain"/>
    <property type="match status" value="1"/>
</dbReference>
<dbReference type="InterPro" id="IPR011990">
    <property type="entry name" value="TPR-like_helical_dom_sf"/>
</dbReference>
<name>A0A919AKD8_9PROT</name>
<dbReference type="InterPro" id="IPR059106">
    <property type="entry name" value="WHD_MalT"/>
</dbReference>
<dbReference type="PROSITE" id="PS50043">
    <property type="entry name" value="HTH_LUXR_2"/>
    <property type="match status" value="1"/>
</dbReference>
<evidence type="ECO:0000256" key="3">
    <source>
        <dbReference type="ARBA" id="ARBA00023163"/>
    </source>
</evidence>
<dbReference type="SUPFAM" id="SSF46894">
    <property type="entry name" value="C-terminal effector domain of the bipartite response regulators"/>
    <property type="match status" value="1"/>
</dbReference>
<dbReference type="PANTHER" id="PTHR44688">
    <property type="entry name" value="DNA-BINDING TRANSCRIPTIONAL ACTIVATOR DEVR_DOSR"/>
    <property type="match status" value="1"/>
</dbReference>
<dbReference type="InterPro" id="IPR041617">
    <property type="entry name" value="TPR_MalT"/>
</dbReference>
<dbReference type="PRINTS" id="PR00038">
    <property type="entry name" value="HTHLUXR"/>
</dbReference>
<evidence type="ECO:0000256" key="2">
    <source>
        <dbReference type="ARBA" id="ARBA00023125"/>
    </source>
</evidence>
<dbReference type="AlphaFoldDB" id="A0A919AKD8"/>
<evidence type="ECO:0000259" key="4">
    <source>
        <dbReference type="PROSITE" id="PS50043"/>
    </source>
</evidence>
<dbReference type="Pfam" id="PF00196">
    <property type="entry name" value="GerE"/>
    <property type="match status" value="1"/>
</dbReference>
<accession>A0A919AKD8</accession>
<keyword evidence="3" id="KW-0804">Transcription</keyword>
<dbReference type="InterPro" id="IPR036388">
    <property type="entry name" value="WH-like_DNA-bd_sf"/>
</dbReference>
<dbReference type="SUPFAM" id="SSF52540">
    <property type="entry name" value="P-loop containing nucleoside triphosphate hydrolases"/>
    <property type="match status" value="1"/>
</dbReference>
<dbReference type="PANTHER" id="PTHR44688:SF25">
    <property type="entry name" value="HTH LUXR-TYPE DOMAIN-CONTAINING PROTEIN"/>
    <property type="match status" value="1"/>
</dbReference>
<organism evidence="5 6">
    <name type="scientific">Kordiimonas sediminis</name>
    <dbReference type="NCBI Taxonomy" id="1735581"/>
    <lineage>
        <taxon>Bacteria</taxon>
        <taxon>Pseudomonadati</taxon>
        <taxon>Pseudomonadota</taxon>
        <taxon>Alphaproteobacteria</taxon>
        <taxon>Kordiimonadales</taxon>
        <taxon>Kordiimonadaceae</taxon>
        <taxon>Kordiimonas</taxon>
    </lineage>
</organism>
<dbReference type="Gene3D" id="1.10.10.10">
    <property type="entry name" value="Winged helix-like DNA-binding domain superfamily/Winged helix DNA-binding domain"/>
    <property type="match status" value="1"/>
</dbReference>
<keyword evidence="2" id="KW-0238">DNA-binding</keyword>
<keyword evidence="1" id="KW-0805">Transcription regulation</keyword>
<dbReference type="Proteomes" id="UP000630923">
    <property type="component" value="Unassembled WGS sequence"/>
</dbReference>
<proteinExistence type="predicted"/>
<evidence type="ECO:0000313" key="5">
    <source>
        <dbReference type="EMBL" id="GHF13610.1"/>
    </source>
</evidence>
<protein>
    <submittedName>
        <fullName evidence="5">Transcriptional regulator</fullName>
    </submittedName>
</protein>
<comment type="caution">
    <text evidence="5">The sequence shown here is derived from an EMBL/GenBank/DDBJ whole genome shotgun (WGS) entry which is preliminary data.</text>
</comment>
<dbReference type="InterPro" id="IPR016032">
    <property type="entry name" value="Sig_transdc_resp-reg_C-effctor"/>
</dbReference>
<keyword evidence="6" id="KW-1185">Reference proteome</keyword>